<sequence>MPPQTKDEGECREANQIPEWVKPEVFQDLLKQQVKDYKETKSLRTSAGVAKGENYATIMLRVELDVETEDKSKVTKAYMLKTPHDTDSYRKLLQKSNIFDIERGMYMKVVPELEQMYRDVGFEVKFGADAYEIPSSDYYVLLEDLKPQGFKNVDRLQGLDQAHTESALRKFAQWHAASAVRVDTKGPYEEKYTRGLFKSPEIVHALFDGSMKSLLKYIEHYEGRETYLNDLLNISKKLGDMAADISEAKPDEFNVLNHGDAWSNNIMFQYNEKNEISNTYFVDLQLPKWGTVAQDLYYILISSTSLDIKTSKFDYFIWFYHSELVKHLQLLKYSKPLPTLRSIHNDLSKYSGWGLVCCISIMGFVLLDPILDDDGDFDQILRGEDSNFKKSMFTNPRYIKHVNSILPWLQHRGAME</sequence>
<evidence type="ECO:0000313" key="2">
    <source>
        <dbReference type="Proteomes" id="UP000001819"/>
    </source>
</evidence>
<dbReference type="PANTHER" id="PTHR11012">
    <property type="entry name" value="PROTEIN KINASE-LIKE DOMAIN-CONTAINING"/>
    <property type="match status" value="1"/>
</dbReference>
<dbReference type="SUPFAM" id="SSF56112">
    <property type="entry name" value="Protein kinase-like (PK-like)"/>
    <property type="match status" value="1"/>
</dbReference>
<dbReference type="Pfam" id="PF02958">
    <property type="entry name" value="EcKL"/>
    <property type="match status" value="1"/>
</dbReference>
<reference evidence="3" key="2">
    <citation type="submission" date="2025-08" db="UniProtKB">
        <authorList>
            <consortium name="RefSeq"/>
        </authorList>
    </citation>
    <scope>IDENTIFICATION</scope>
    <source>
        <strain evidence="3">MV-25-SWS-2005</strain>
        <tissue evidence="3">Whole body</tissue>
    </source>
</reference>
<dbReference type="Gene3D" id="3.90.1200.10">
    <property type="match status" value="1"/>
</dbReference>
<reference evidence="2" key="1">
    <citation type="submission" date="2024-06" db="UniProtKB">
        <authorList>
            <consortium name="RefSeq"/>
        </authorList>
    </citation>
    <scope>NUCLEOTIDE SEQUENCE [LARGE SCALE GENOMIC DNA]</scope>
    <source>
        <strain evidence="2">MV2-25</strain>
    </source>
</reference>
<dbReference type="KEGG" id="dpo:4802345"/>
<name>A0A6I8UQE9_DROPS</name>
<evidence type="ECO:0000313" key="3">
    <source>
        <dbReference type="RefSeq" id="XP_001359279.2"/>
    </source>
</evidence>
<evidence type="ECO:0000259" key="1">
    <source>
        <dbReference type="SMART" id="SM00587"/>
    </source>
</evidence>
<feature type="domain" description="CHK kinase-like" evidence="1">
    <location>
        <begin position="140"/>
        <end position="330"/>
    </location>
</feature>
<gene>
    <name evidence="3" type="primary">LOC4802345</name>
</gene>
<dbReference type="InterPro" id="IPR011009">
    <property type="entry name" value="Kinase-like_dom_sf"/>
</dbReference>
<dbReference type="ExpressionAtlas" id="A0A6I8UQE9">
    <property type="expression patterns" value="baseline"/>
</dbReference>
<protein>
    <recommendedName>
        <fullName evidence="1">CHK kinase-like domain-containing protein</fullName>
    </recommendedName>
</protein>
<dbReference type="InterPro" id="IPR004119">
    <property type="entry name" value="EcKL"/>
</dbReference>
<dbReference type="PANTHER" id="PTHR11012:SF6">
    <property type="entry name" value="CHK DOMAIN OV1-RELATED"/>
    <property type="match status" value="1"/>
</dbReference>
<dbReference type="AlphaFoldDB" id="A0A6I8UQE9"/>
<organism evidence="2 3">
    <name type="scientific">Drosophila pseudoobscura pseudoobscura</name>
    <name type="common">Fruit fly</name>
    <dbReference type="NCBI Taxonomy" id="46245"/>
    <lineage>
        <taxon>Eukaryota</taxon>
        <taxon>Metazoa</taxon>
        <taxon>Ecdysozoa</taxon>
        <taxon>Arthropoda</taxon>
        <taxon>Hexapoda</taxon>
        <taxon>Insecta</taxon>
        <taxon>Pterygota</taxon>
        <taxon>Neoptera</taxon>
        <taxon>Endopterygota</taxon>
        <taxon>Diptera</taxon>
        <taxon>Brachycera</taxon>
        <taxon>Muscomorpha</taxon>
        <taxon>Ephydroidea</taxon>
        <taxon>Drosophilidae</taxon>
        <taxon>Drosophila</taxon>
        <taxon>Sophophora</taxon>
    </lineage>
</organism>
<dbReference type="InterPro" id="IPR015897">
    <property type="entry name" value="CHK_kinase-like"/>
</dbReference>
<keyword evidence="2" id="KW-1185">Reference proteome</keyword>
<dbReference type="Proteomes" id="UP000001819">
    <property type="component" value="Chromosome 2"/>
</dbReference>
<dbReference type="SMART" id="SM00587">
    <property type="entry name" value="CHK"/>
    <property type="match status" value="1"/>
</dbReference>
<dbReference type="InParanoid" id="A0A6I8UQE9"/>
<dbReference type="RefSeq" id="XP_001359279.2">
    <property type="nucleotide sequence ID" value="XM_001359242.4"/>
</dbReference>
<accession>A0A6I8UQE9</accession>
<proteinExistence type="predicted"/>